<dbReference type="EMBL" id="JAHESF010000063">
    <property type="protein sequence ID" value="MBT1701278.1"/>
    <property type="molecule type" value="Genomic_DNA"/>
</dbReference>
<gene>
    <name evidence="3" type="ORF">KK083_30580</name>
</gene>
<evidence type="ECO:0000313" key="3">
    <source>
        <dbReference type="EMBL" id="MBT1701278.1"/>
    </source>
</evidence>
<dbReference type="GO" id="GO:0006508">
    <property type="term" value="P:proteolysis"/>
    <property type="evidence" value="ECO:0007669"/>
    <property type="project" value="InterPro"/>
</dbReference>
<dbReference type="Pfam" id="PF00656">
    <property type="entry name" value="Peptidase_C14"/>
    <property type="match status" value="1"/>
</dbReference>
<dbReference type="GO" id="GO:0004197">
    <property type="term" value="F:cysteine-type endopeptidase activity"/>
    <property type="evidence" value="ECO:0007669"/>
    <property type="project" value="InterPro"/>
</dbReference>
<dbReference type="PROSITE" id="PS50208">
    <property type="entry name" value="CASPASE_P20"/>
    <property type="match status" value="1"/>
</dbReference>
<feature type="chain" id="PRO_5042847458" evidence="1">
    <location>
        <begin position="22"/>
        <end position="399"/>
    </location>
</feature>
<comment type="caution">
    <text evidence="3">The sequence shown here is derived from an EMBL/GenBank/DDBJ whole genome shotgun (WGS) entry which is preliminary data.</text>
</comment>
<dbReference type="Proteomes" id="UP001319200">
    <property type="component" value="Unassembled WGS sequence"/>
</dbReference>
<proteinExistence type="predicted"/>
<protein>
    <submittedName>
        <fullName evidence="3">Caspase family protein</fullName>
    </submittedName>
</protein>
<dbReference type="InterPro" id="IPR011600">
    <property type="entry name" value="Pept_C14_caspase"/>
</dbReference>
<dbReference type="Gene3D" id="3.40.50.1460">
    <property type="match status" value="1"/>
</dbReference>
<evidence type="ECO:0000256" key="1">
    <source>
        <dbReference type="SAM" id="SignalP"/>
    </source>
</evidence>
<keyword evidence="1" id="KW-0732">Signal</keyword>
<keyword evidence="4" id="KW-1185">Reference proteome</keyword>
<organism evidence="3 4">
    <name type="scientific">Chryseosolibacter histidini</name>
    <dbReference type="NCBI Taxonomy" id="2782349"/>
    <lineage>
        <taxon>Bacteria</taxon>
        <taxon>Pseudomonadati</taxon>
        <taxon>Bacteroidota</taxon>
        <taxon>Cytophagia</taxon>
        <taxon>Cytophagales</taxon>
        <taxon>Chryseotaleaceae</taxon>
        <taxon>Chryseosolibacter</taxon>
    </lineage>
</organism>
<reference evidence="3 4" key="1">
    <citation type="submission" date="2021-05" db="EMBL/GenBank/DDBJ databases">
        <title>A Polyphasic approach of four new species of the genus Ohtaekwangia: Ohtaekwangia histidinii sp. nov., Ohtaekwangia cretensis sp. nov., Ohtaekwangia indiensis sp. nov., Ohtaekwangia reichenbachii sp. nov. from diverse environment.</title>
        <authorList>
            <person name="Octaviana S."/>
        </authorList>
    </citation>
    <scope>NUCLEOTIDE SEQUENCE [LARGE SCALE GENOMIC DNA]</scope>
    <source>
        <strain evidence="3 4">PWU4</strain>
    </source>
</reference>
<sequence>MKSRSFLSFVLLVSGVTTLMAQNVSTRTNEFEVDFSDPKKLVSTTIPVINWVTPVAETNYAQENKYKIKVEVESDKPIKSITIYVKEDEAAASRGMTSMKPDAGQELKMVVEKSITLMEGENLLEVVAENTDGQKTISYRKVHVGSTGLADAGKLDRTDYALIFATDQYDNWSDLVNPVFDSKTIAEELKKTYGYKVEVIENASQSDVLKKMREYAEKKYKPLDQLFIFFAGHGTYDQTFGEGFVVTKESQLNDEAKTSYLSHNRLRSIVNNVPCEHIFLAMDVCFGGTFDAALASSRGAGAEEVYKEQGQAEFITRKLTYKTRRFLTSGGKTYVSDGIPGKHSPFAKNFLEALRSRGGKDGVLTLPELYTYVERLKIQPRFGEFGDNAPGSDFIFVVK</sequence>
<accession>A0AAP2DTY3</accession>
<evidence type="ECO:0000259" key="2">
    <source>
        <dbReference type="PROSITE" id="PS50208"/>
    </source>
</evidence>
<evidence type="ECO:0000313" key="4">
    <source>
        <dbReference type="Proteomes" id="UP001319200"/>
    </source>
</evidence>
<dbReference type="AlphaFoldDB" id="A0AAP2DTY3"/>
<dbReference type="InterPro" id="IPR001309">
    <property type="entry name" value="Pept_C14_p20"/>
</dbReference>
<name>A0AAP2DTY3_9BACT</name>
<dbReference type="RefSeq" id="WP_254169961.1">
    <property type="nucleotide sequence ID" value="NZ_JAHESF010000063.1"/>
</dbReference>
<feature type="domain" description="Caspase family p20" evidence="2">
    <location>
        <begin position="157"/>
        <end position="278"/>
    </location>
</feature>
<dbReference type="InterPro" id="IPR029030">
    <property type="entry name" value="Caspase-like_dom_sf"/>
</dbReference>
<dbReference type="SUPFAM" id="SSF52129">
    <property type="entry name" value="Caspase-like"/>
    <property type="match status" value="1"/>
</dbReference>
<feature type="signal peptide" evidence="1">
    <location>
        <begin position="1"/>
        <end position="21"/>
    </location>
</feature>